<dbReference type="KEGG" id="kpf:IX53_06735"/>
<evidence type="ECO:0000313" key="4">
    <source>
        <dbReference type="Proteomes" id="UP000035159"/>
    </source>
</evidence>
<dbReference type="EMBL" id="CP011232">
    <property type="protein sequence ID" value="AKI97561.1"/>
    <property type="molecule type" value="Genomic_DNA"/>
</dbReference>
<sequence>MESNGELEQKKAKRLLLITRIWSTVVIAFGLFIFLGYAIQYLTTGVADPNLAENYPFIENIPPILIMVSIFGLILAWKWVFAGGLMAIVFSVANFVIFLIHWPLSENLNYLIAPYGINLLILIPGILYIIYWDRLRKQKV</sequence>
<name>A0A0G2ZBV8_9BACT</name>
<feature type="transmembrane region" description="Helical" evidence="1">
    <location>
        <begin position="21"/>
        <end position="40"/>
    </location>
</feature>
<proteinExistence type="predicted"/>
<evidence type="ECO:0000256" key="1">
    <source>
        <dbReference type="SAM" id="Phobius"/>
    </source>
</evidence>
<dbReference type="RefSeq" id="WP_047754696.1">
    <property type="nucleotide sequence ID" value="NZ_CAJUHA010000017.1"/>
</dbReference>
<feature type="domain" description="DUF7670" evidence="2">
    <location>
        <begin position="11"/>
        <end position="137"/>
    </location>
</feature>
<organism evidence="3 4">
    <name type="scientific">Kosmotoga pacifica</name>
    <dbReference type="NCBI Taxonomy" id="1330330"/>
    <lineage>
        <taxon>Bacteria</taxon>
        <taxon>Thermotogati</taxon>
        <taxon>Thermotogota</taxon>
        <taxon>Thermotogae</taxon>
        <taxon>Kosmotogales</taxon>
        <taxon>Kosmotogaceae</taxon>
        <taxon>Kosmotoga</taxon>
    </lineage>
</organism>
<dbReference type="Proteomes" id="UP000035159">
    <property type="component" value="Chromosome"/>
</dbReference>
<dbReference type="AlphaFoldDB" id="A0A0G2ZBV8"/>
<keyword evidence="1" id="KW-0472">Membrane</keyword>
<feature type="transmembrane region" description="Helical" evidence="1">
    <location>
        <begin position="84"/>
        <end position="104"/>
    </location>
</feature>
<keyword evidence="4" id="KW-1185">Reference proteome</keyword>
<reference evidence="3 4" key="1">
    <citation type="submission" date="2015-04" db="EMBL/GenBank/DDBJ databases">
        <title>Complete Genome Sequence of Kosmotoga pacifica SLHLJ1.</title>
        <authorList>
            <person name="Jiang L.J."/>
            <person name="Shao Z.Z."/>
            <person name="Jebbar M."/>
        </authorList>
    </citation>
    <scope>NUCLEOTIDE SEQUENCE [LARGE SCALE GENOMIC DNA]</scope>
    <source>
        <strain evidence="3 4">SLHLJ1</strain>
    </source>
</reference>
<evidence type="ECO:0000313" key="3">
    <source>
        <dbReference type="EMBL" id="AKI97561.1"/>
    </source>
</evidence>
<dbReference type="Pfam" id="PF24709">
    <property type="entry name" value="DUF7670"/>
    <property type="match status" value="1"/>
</dbReference>
<protein>
    <recommendedName>
        <fullName evidence="2">DUF7670 domain-containing protein</fullName>
    </recommendedName>
</protein>
<feature type="transmembrane region" description="Helical" evidence="1">
    <location>
        <begin position="110"/>
        <end position="131"/>
    </location>
</feature>
<dbReference type="InterPro" id="IPR056087">
    <property type="entry name" value="DUF7670"/>
</dbReference>
<accession>A0A0G2ZBV8</accession>
<gene>
    <name evidence="3" type="ORF">IX53_06735</name>
</gene>
<evidence type="ECO:0000259" key="2">
    <source>
        <dbReference type="Pfam" id="PF24709"/>
    </source>
</evidence>
<keyword evidence="1" id="KW-1133">Transmembrane helix</keyword>
<keyword evidence="1" id="KW-0812">Transmembrane</keyword>
<feature type="transmembrane region" description="Helical" evidence="1">
    <location>
        <begin position="60"/>
        <end position="77"/>
    </location>
</feature>
<dbReference type="PATRIC" id="fig|1330330.3.peg.1365"/>
<dbReference type="OrthoDB" id="9849953at2"/>